<proteinExistence type="predicted"/>
<accession>A0A162DEE5</accession>
<protein>
    <submittedName>
        <fullName evidence="2">Uncharacterized protein</fullName>
    </submittedName>
</protein>
<reference evidence="2 3" key="1">
    <citation type="submission" date="2016-03" db="EMBL/GenBank/DDBJ databases">
        <title>EvidentialGene: Evidence-directed Construction of Genes on Genomes.</title>
        <authorList>
            <person name="Gilbert D.G."/>
            <person name="Choi J.-H."/>
            <person name="Mockaitis K."/>
            <person name="Colbourne J."/>
            <person name="Pfrender M."/>
        </authorList>
    </citation>
    <scope>NUCLEOTIDE SEQUENCE [LARGE SCALE GENOMIC DNA]</scope>
    <source>
        <strain evidence="2 3">Xinb3</strain>
        <tissue evidence="2">Complete organism</tissue>
    </source>
</reference>
<dbReference type="Proteomes" id="UP000076858">
    <property type="component" value="Unassembled WGS sequence"/>
</dbReference>
<evidence type="ECO:0000313" key="2">
    <source>
        <dbReference type="EMBL" id="KZS10644.1"/>
    </source>
</evidence>
<dbReference type="EMBL" id="LRGB01001763">
    <property type="protein sequence ID" value="KZS10644.1"/>
    <property type="molecule type" value="Genomic_DNA"/>
</dbReference>
<comment type="caution">
    <text evidence="2">The sequence shown here is derived from an EMBL/GenBank/DDBJ whole genome shotgun (WGS) entry which is preliminary data.</text>
</comment>
<name>A0A162DEE5_9CRUS</name>
<dbReference type="AlphaFoldDB" id="A0A162DEE5"/>
<evidence type="ECO:0000313" key="3">
    <source>
        <dbReference type="Proteomes" id="UP000076858"/>
    </source>
</evidence>
<organism evidence="2 3">
    <name type="scientific">Daphnia magna</name>
    <dbReference type="NCBI Taxonomy" id="35525"/>
    <lineage>
        <taxon>Eukaryota</taxon>
        <taxon>Metazoa</taxon>
        <taxon>Ecdysozoa</taxon>
        <taxon>Arthropoda</taxon>
        <taxon>Crustacea</taxon>
        <taxon>Branchiopoda</taxon>
        <taxon>Diplostraca</taxon>
        <taxon>Cladocera</taxon>
        <taxon>Anomopoda</taxon>
        <taxon>Daphniidae</taxon>
        <taxon>Daphnia</taxon>
    </lineage>
</organism>
<sequence length="71" mass="8206">MRQATISRVYATRANTSNKHLKRKKKKTKFRGKENVFGPGSKKDSAQCVRACVSRKDNTPPHLRDCLRFEK</sequence>
<feature type="compositionally biased region" description="Basic residues" evidence="1">
    <location>
        <begin position="19"/>
        <end position="30"/>
    </location>
</feature>
<keyword evidence="3" id="KW-1185">Reference proteome</keyword>
<gene>
    <name evidence="2" type="ORF">APZ42_024837</name>
</gene>
<feature type="region of interest" description="Disordered" evidence="1">
    <location>
        <begin position="17"/>
        <end position="43"/>
    </location>
</feature>
<evidence type="ECO:0000256" key="1">
    <source>
        <dbReference type="SAM" id="MobiDB-lite"/>
    </source>
</evidence>